<accession>A0ABU4DLJ2</accession>
<name>A0ABU4DLJ2_9DEIO</name>
<gene>
    <name evidence="1" type="ORF">ORD21_01645</name>
</gene>
<organism evidence="1 2">
    <name type="scientific">Deinococcus arenicola</name>
    <dbReference type="NCBI Taxonomy" id="2994950"/>
    <lineage>
        <taxon>Bacteria</taxon>
        <taxon>Thermotogati</taxon>
        <taxon>Deinococcota</taxon>
        <taxon>Deinococci</taxon>
        <taxon>Deinococcales</taxon>
        <taxon>Deinococcaceae</taxon>
        <taxon>Deinococcus</taxon>
    </lineage>
</organism>
<sequence length="45" mass="4843">MISEQSTPELASYDPAKYAELLADLRGGECLGVAGEIIQEDGVFR</sequence>
<protein>
    <submittedName>
        <fullName evidence="1">Uncharacterized protein</fullName>
    </submittedName>
</protein>
<evidence type="ECO:0000313" key="1">
    <source>
        <dbReference type="EMBL" id="MDV6373300.1"/>
    </source>
</evidence>
<comment type="caution">
    <text evidence="1">The sequence shown here is derived from an EMBL/GenBank/DDBJ whole genome shotgun (WGS) entry which is preliminary data.</text>
</comment>
<reference evidence="1 2" key="1">
    <citation type="submission" date="2022-11" db="EMBL/GenBank/DDBJ databases">
        <title>Deinococcus ZS9-10, Low Temperature and Draught-tolerating, UV-resistant Bacteria from Continental Antarctica.</title>
        <authorList>
            <person name="Cheng L."/>
        </authorList>
    </citation>
    <scope>NUCLEOTIDE SEQUENCE [LARGE SCALE GENOMIC DNA]</scope>
    <source>
        <strain evidence="1 2">ZS9-10</strain>
    </source>
</reference>
<keyword evidence="2" id="KW-1185">Reference proteome</keyword>
<dbReference type="RefSeq" id="WP_317638605.1">
    <property type="nucleotide sequence ID" value="NZ_JAPMIV010000002.1"/>
</dbReference>
<evidence type="ECO:0000313" key="2">
    <source>
        <dbReference type="Proteomes" id="UP001276150"/>
    </source>
</evidence>
<dbReference type="Proteomes" id="UP001276150">
    <property type="component" value="Unassembled WGS sequence"/>
</dbReference>
<proteinExistence type="predicted"/>
<dbReference type="EMBL" id="JAPMIV010000002">
    <property type="protein sequence ID" value="MDV6373300.1"/>
    <property type="molecule type" value="Genomic_DNA"/>
</dbReference>